<name>A0AAW1SIK6_9CHLO</name>
<dbReference type="InterPro" id="IPR049317">
    <property type="entry name" value="GCIP-like_N"/>
</dbReference>
<comment type="caution">
    <text evidence="7">The sequence shown here is derived from an EMBL/GenBank/DDBJ whole genome shotgun (WGS) entry which is preliminary data.</text>
</comment>
<keyword evidence="8" id="KW-1185">Reference proteome</keyword>
<dbReference type="AlphaFoldDB" id="A0AAW1SIK6"/>
<dbReference type="PANTHER" id="PTHR45791">
    <property type="entry name" value="CALCIUM AND INTEGRIN BINDING FAMILY MEMBER 2"/>
    <property type="match status" value="1"/>
</dbReference>
<evidence type="ECO:0000259" key="6">
    <source>
        <dbReference type="PROSITE" id="PS50222"/>
    </source>
</evidence>
<dbReference type="SUPFAM" id="SSF47473">
    <property type="entry name" value="EF-hand"/>
    <property type="match status" value="1"/>
</dbReference>
<proteinExistence type="predicted"/>
<dbReference type="Gene3D" id="1.20.1410.10">
    <property type="entry name" value="I/LWEQ domain"/>
    <property type="match status" value="1"/>
</dbReference>
<sequence>MRLPREELRRYIKETPFNRGEVLKLWTKFSYLDKDHSGYLALNVRCELLKVPELRCNPFAARIVELFSEDGSGELDFQKVVNLFSVFSPRATAETKVVWAFAVWDFDGDDLIGPKDIKRGLHLLTNANMAVLDAPAEEPEEHAPGGEPDDLERQDAAIAAREARAQGELLSDDQINQILERIGEEIDPEGVGLTFSDFENLASRMPDFVSTFRALEACLREHNGDSAKCQQQIAAFQGAPPQAPDCLAAPAQQVSREIAKCAVMWGMGSLGAAEVTALLGALCAAVQAFTGLCGAVAASGGATLRADVAAVAAGVVNACSAFVRAAALENVRGAPLRQRAGAAMERCAAAERAPLDNRTALARALMQVAHGMGDVQREVRELLEATTPSPHPGDAREARADQAAEPNGATGAHAADGSGDSEGSVIGFEAEALGAPERRVAAAAGELVDAARAAVCLAARLLLRGPPLDAAGLDAWESAAWHARQLGTAANDLGAGLYAPQDVEELAGAGEAVATGVELVLDELPDAGPSQKLVAAAARQVAASAAALRAALMELVQDEQEASSTRPEE</sequence>
<keyword evidence="2" id="KW-0677">Repeat</keyword>
<organism evidence="7 8">
    <name type="scientific">Elliptochloris bilobata</name>
    <dbReference type="NCBI Taxonomy" id="381761"/>
    <lineage>
        <taxon>Eukaryota</taxon>
        <taxon>Viridiplantae</taxon>
        <taxon>Chlorophyta</taxon>
        <taxon>core chlorophytes</taxon>
        <taxon>Trebouxiophyceae</taxon>
        <taxon>Trebouxiophyceae incertae sedis</taxon>
        <taxon>Elliptochloris clade</taxon>
        <taxon>Elliptochloris</taxon>
    </lineage>
</organism>
<evidence type="ECO:0000313" key="7">
    <source>
        <dbReference type="EMBL" id="KAK9845379.1"/>
    </source>
</evidence>
<evidence type="ECO:0000256" key="1">
    <source>
        <dbReference type="ARBA" id="ARBA00022723"/>
    </source>
</evidence>
<feature type="region of interest" description="Disordered" evidence="5">
    <location>
        <begin position="385"/>
        <end position="423"/>
    </location>
</feature>
<keyword evidence="4" id="KW-0460">Magnesium</keyword>
<accession>A0AAW1SIK6</accession>
<feature type="compositionally biased region" description="Basic and acidic residues" evidence="5">
    <location>
        <begin position="393"/>
        <end position="402"/>
    </location>
</feature>
<evidence type="ECO:0000256" key="4">
    <source>
        <dbReference type="ARBA" id="ARBA00022842"/>
    </source>
</evidence>
<evidence type="ECO:0000256" key="2">
    <source>
        <dbReference type="ARBA" id="ARBA00022737"/>
    </source>
</evidence>
<evidence type="ECO:0000313" key="8">
    <source>
        <dbReference type="Proteomes" id="UP001445335"/>
    </source>
</evidence>
<evidence type="ECO:0000256" key="3">
    <source>
        <dbReference type="ARBA" id="ARBA00022837"/>
    </source>
</evidence>
<dbReference type="InterPro" id="IPR011992">
    <property type="entry name" value="EF-hand-dom_pair"/>
</dbReference>
<keyword evidence="1" id="KW-0479">Metal-binding</keyword>
<dbReference type="InterPro" id="IPR051433">
    <property type="entry name" value="CIBP"/>
</dbReference>
<keyword evidence="3" id="KW-0106">Calcium</keyword>
<dbReference type="InterPro" id="IPR002048">
    <property type="entry name" value="EF_hand_dom"/>
</dbReference>
<feature type="domain" description="EF-hand" evidence="6">
    <location>
        <begin position="92"/>
        <end position="127"/>
    </location>
</feature>
<dbReference type="PROSITE" id="PS50222">
    <property type="entry name" value="EF_HAND_2"/>
    <property type="match status" value="1"/>
</dbReference>
<dbReference type="Pfam" id="PF13324">
    <property type="entry name" value="GCIP_N"/>
    <property type="match status" value="1"/>
</dbReference>
<gene>
    <name evidence="7" type="ORF">WJX81_005018</name>
</gene>
<dbReference type="EMBL" id="JALJOU010000003">
    <property type="protein sequence ID" value="KAK9845379.1"/>
    <property type="molecule type" value="Genomic_DNA"/>
</dbReference>
<dbReference type="PANTHER" id="PTHR45791:SF1">
    <property type="entry name" value="CALCIUM AND INTEGRIN BINDING FAMILY MEMBER 1"/>
    <property type="match status" value="1"/>
</dbReference>
<evidence type="ECO:0000256" key="5">
    <source>
        <dbReference type="SAM" id="MobiDB-lite"/>
    </source>
</evidence>
<dbReference type="Gene3D" id="1.10.238.10">
    <property type="entry name" value="EF-hand"/>
    <property type="match status" value="2"/>
</dbReference>
<reference evidence="7 8" key="1">
    <citation type="journal article" date="2024" name="Nat. Commun.">
        <title>Phylogenomics reveals the evolutionary origins of lichenization in chlorophyte algae.</title>
        <authorList>
            <person name="Puginier C."/>
            <person name="Libourel C."/>
            <person name="Otte J."/>
            <person name="Skaloud P."/>
            <person name="Haon M."/>
            <person name="Grisel S."/>
            <person name="Petersen M."/>
            <person name="Berrin J.G."/>
            <person name="Delaux P.M."/>
            <person name="Dal Grande F."/>
            <person name="Keller J."/>
        </authorList>
    </citation>
    <scope>NUCLEOTIDE SEQUENCE [LARGE SCALE GENOMIC DNA]</scope>
    <source>
        <strain evidence="7 8">SAG 245.80</strain>
    </source>
</reference>
<protein>
    <recommendedName>
        <fullName evidence="6">EF-hand domain-containing protein</fullName>
    </recommendedName>
</protein>
<dbReference type="Proteomes" id="UP001445335">
    <property type="component" value="Unassembled WGS sequence"/>
</dbReference>
<dbReference type="GO" id="GO:0005509">
    <property type="term" value="F:calcium ion binding"/>
    <property type="evidence" value="ECO:0007669"/>
    <property type="project" value="InterPro"/>
</dbReference>
<dbReference type="InterPro" id="IPR018247">
    <property type="entry name" value="EF_Hand_1_Ca_BS"/>
</dbReference>
<dbReference type="PROSITE" id="PS00018">
    <property type="entry name" value="EF_HAND_1"/>
    <property type="match status" value="1"/>
</dbReference>